<gene>
    <name evidence="2" type="ORF">JIP62_01705</name>
</gene>
<dbReference type="Pfam" id="PF21839">
    <property type="entry name" value="DUF6898"/>
    <property type="match status" value="1"/>
</dbReference>
<sequence length="61" mass="6502">MSADFPLGEVIVESIRQGTYVKCTAVHVATGREAVAIGPVHEPKAVERLAVAKLRRMLATG</sequence>
<proteinExistence type="predicted"/>
<name>A0ABX7BNR4_9CAUL</name>
<keyword evidence="3" id="KW-1185">Reference proteome</keyword>
<feature type="domain" description="DUF6898" evidence="1">
    <location>
        <begin position="8"/>
        <end position="59"/>
    </location>
</feature>
<dbReference type="EMBL" id="CP067977">
    <property type="protein sequence ID" value="QQQ18887.1"/>
    <property type="molecule type" value="Genomic_DNA"/>
</dbReference>
<evidence type="ECO:0000313" key="3">
    <source>
        <dbReference type="Proteomes" id="UP000595448"/>
    </source>
</evidence>
<reference evidence="2 3" key="1">
    <citation type="submission" date="2021-01" db="EMBL/GenBank/DDBJ databases">
        <title>Brevundimonas vitis sp. nov., an bacterium isolated from grape (Vitis vinifera).</title>
        <authorList>
            <person name="Jiang L."/>
            <person name="Lee J."/>
        </authorList>
    </citation>
    <scope>NUCLEOTIDE SEQUENCE [LARGE SCALE GENOMIC DNA]</scope>
    <source>
        <strain evidence="2 3">GRTSA-9</strain>
    </source>
</reference>
<organism evidence="2 3">
    <name type="scientific">Brevundimonas vitisensis</name>
    <dbReference type="NCBI Taxonomy" id="2800818"/>
    <lineage>
        <taxon>Bacteria</taxon>
        <taxon>Pseudomonadati</taxon>
        <taxon>Pseudomonadota</taxon>
        <taxon>Alphaproteobacteria</taxon>
        <taxon>Caulobacterales</taxon>
        <taxon>Caulobacteraceae</taxon>
        <taxon>Brevundimonas</taxon>
    </lineage>
</organism>
<evidence type="ECO:0000313" key="2">
    <source>
        <dbReference type="EMBL" id="QQQ18887.1"/>
    </source>
</evidence>
<dbReference type="InterPro" id="IPR054193">
    <property type="entry name" value="DUF6898"/>
</dbReference>
<dbReference type="RefSeq" id="WP_201103241.1">
    <property type="nucleotide sequence ID" value="NZ_CP067977.1"/>
</dbReference>
<accession>A0ABX7BNR4</accession>
<dbReference type="Proteomes" id="UP000595448">
    <property type="component" value="Chromosome"/>
</dbReference>
<protein>
    <recommendedName>
        <fullName evidence="1">DUF6898 domain-containing protein</fullName>
    </recommendedName>
</protein>
<evidence type="ECO:0000259" key="1">
    <source>
        <dbReference type="Pfam" id="PF21839"/>
    </source>
</evidence>